<protein>
    <recommendedName>
        <fullName evidence="1">KIB1-4 beta-propeller domain-containing protein</fullName>
    </recommendedName>
</protein>
<dbReference type="Pfam" id="PF03478">
    <property type="entry name" value="Beta-prop_KIB1-4"/>
    <property type="match status" value="2"/>
</dbReference>
<reference evidence="2" key="2">
    <citation type="submission" date="2022-01" db="EMBL/GenBank/DDBJ databases">
        <authorList>
            <person name="Yamashiro T."/>
            <person name="Shiraishi A."/>
            <person name="Satake H."/>
            <person name="Nakayama K."/>
        </authorList>
    </citation>
    <scope>NUCLEOTIDE SEQUENCE</scope>
</reference>
<dbReference type="PANTHER" id="PTHR40891">
    <property type="entry name" value="DUF295 DOMAIN-CONTAINING PROTEIN"/>
    <property type="match status" value="1"/>
</dbReference>
<gene>
    <name evidence="2" type="ORF">Tco_0953331</name>
</gene>
<evidence type="ECO:0000259" key="1">
    <source>
        <dbReference type="Pfam" id="PF03478"/>
    </source>
</evidence>
<feature type="domain" description="KIB1-4 beta-propeller" evidence="1">
    <location>
        <begin position="37"/>
        <end position="261"/>
    </location>
</feature>
<feature type="non-terminal residue" evidence="2">
    <location>
        <position position="831"/>
    </location>
</feature>
<sequence>MVGLPWHKMTDIPQHSRPDFLHHKQRVATINRCRIPELLGKRIRVMIIGKRIRGYFHGWVILSNHPYNNIWSLWNQATSKIISLPALVLEDGDYESIHQCCLSAPPDDPSSILLLTTTNKSIFLFCPIDSEWEDFRWAEVSYAQQLKRLTSNGKILRSLTCCGGKVFALSTDGTIARVVIHLDIVVKYNEVVINLMIFSVCPFDPYHCGGDIEYLKGSSTELFYIEIDFDEETNNTEKKPAHVYFFKTDTTLINWEERECFKDWDLSDIPVCDDPEDLSVHWDMISEILEKNDSKKLNMTCEVWKVMDDLKDAIFFMDVARDYSVSYSPVVASELGGGYIHIRGEMGKTIYSYNVKDNTISLSCIPSPMLPTSHVSMWECRLEDDHEEAKCIVDYKEQMTNNNQIFLRSGTCTDNGVQFENSHLLNIPFDLLEMIMELCVGVEYMNFRATCKQCLLAAPLIRWSNEASLRRLQTHSPVSPWLMVVDRIRGILTFTDPMSGDNYFLKNSKVLINENDRIRYSRFGWLLFKMSPWSLVLFNPFTDDLRELPESEHDLESLCFSAPPTSLDCMVVGFTTERVYFHFVNQKSTWRGVRLGTDPHTVCFPAFYGGALFLFCEQEVIVINNLGKNDCYGEVVEAEYPKGYCKSPTQYFITNCNEHRLLVGVGEYGEAVEFQIPCLIVLACFHFILGRSTTRPSQWRVEKRVLTESERSSRRLEVESNGRRKKENTTICFVKRLELSRMSKVTKLLSSFILKLGGRNNKCNIRGLIVNGVWCEVPNLIKAEMASHYKLLFSERGSPRPIFCSNKIVKIDVDEARALERGFCEKEVWDA</sequence>
<dbReference type="PANTHER" id="PTHR40891:SF1">
    <property type="entry name" value="DUF295 DOMAIN-CONTAINING PROTEIN"/>
    <property type="match status" value="1"/>
</dbReference>
<evidence type="ECO:0000313" key="3">
    <source>
        <dbReference type="Proteomes" id="UP001151760"/>
    </source>
</evidence>
<organism evidence="2 3">
    <name type="scientific">Tanacetum coccineum</name>
    <dbReference type="NCBI Taxonomy" id="301880"/>
    <lineage>
        <taxon>Eukaryota</taxon>
        <taxon>Viridiplantae</taxon>
        <taxon>Streptophyta</taxon>
        <taxon>Embryophyta</taxon>
        <taxon>Tracheophyta</taxon>
        <taxon>Spermatophyta</taxon>
        <taxon>Magnoliopsida</taxon>
        <taxon>eudicotyledons</taxon>
        <taxon>Gunneridae</taxon>
        <taxon>Pentapetalae</taxon>
        <taxon>asterids</taxon>
        <taxon>campanulids</taxon>
        <taxon>Asterales</taxon>
        <taxon>Asteraceae</taxon>
        <taxon>Asteroideae</taxon>
        <taxon>Anthemideae</taxon>
        <taxon>Anthemidinae</taxon>
        <taxon>Tanacetum</taxon>
    </lineage>
</organism>
<evidence type="ECO:0000313" key="2">
    <source>
        <dbReference type="EMBL" id="GJT44616.1"/>
    </source>
</evidence>
<dbReference type="EMBL" id="BQNB010015828">
    <property type="protein sequence ID" value="GJT44616.1"/>
    <property type="molecule type" value="Genomic_DNA"/>
</dbReference>
<dbReference type="Proteomes" id="UP001151760">
    <property type="component" value="Unassembled WGS sequence"/>
</dbReference>
<reference evidence="2" key="1">
    <citation type="journal article" date="2022" name="Int. J. Mol. Sci.">
        <title>Draft Genome of Tanacetum Coccineum: Genomic Comparison of Closely Related Tanacetum-Family Plants.</title>
        <authorList>
            <person name="Yamashiro T."/>
            <person name="Shiraishi A."/>
            <person name="Nakayama K."/>
            <person name="Satake H."/>
        </authorList>
    </citation>
    <scope>NUCLEOTIDE SEQUENCE</scope>
</reference>
<accession>A0ABQ5DZJ5</accession>
<feature type="domain" description="KIB1-4 beta-propeller" evidence="1">
    <location>
        <begin position="519"/>
        <end position="663"/>
    </location>
</feature>
<name>A0ABQ5DZJ5_9ASTR</name>
<dbReference type="InterPro" id="IPR005174">
    <property type="entry name" value="KIB1-4_b-propeller"/>
</dbReference>
<comment type="caution">
    <text evidence="2">The sequence shown here is derived from an EMBL/GenBank/DDBJ whole genome shotgun (WGS) entry which is preliminary data.</text>
</comment>
<proteinExistence type="predicted"/>
<keyword evidence="3" id="KW-1185">Reference proteome</keyword>